<comment type="function">
    <text evidence="1">Involved in endocytosis.</text>
</comment>
<organism evidence="5 6">
    <name type="scientific">Gonium pectorale</name>
    <name type="common">Green alga</name>
    <dbReference type="NCBI Taxonomy" id="33097"/>
    <lineage>
        <taxon>Eukaryota</taxon>
        <taxon>Viridiplantae</taxon>
        <taxon>Chlorophyta</taxon>
        <taxon>core chlorophytes</taxon>
        <taxon>Chlorophyceae</taxon>
        <taxon>CS clade</taxon>
        <taxon>Chlamydomonadales</taxon>
        <taxon>Volvocaceae</taxon>
        <taxon>Gonium</taxon>
    </lineage>
</organism>
<dbReference type="PANTHER" id="PTHR23083:SF464">
    <property type="entry name" value="TETRATRICOPEPTIDE REPEAT DOMAIN 7, ISOFORM A"/>
    <property type="match status" value="1"/>
</dbReference>
<evidence type="ECO:0000256" key="4">
    <source>
        <dbReference type="SAM" id="MobiDB-lite"/>
    </source>
</evidence>
<keyword evidence="6" id="KW-1185">Reference proteome</keyword>
<sequence length="453" mass="46012">MSSPVRLGLARLSSAFKGKDGKLPEYYRQLASAESGAETWLGVARSALAFGEPERCKGILEVFLEREPRNISALLLLSYACQQLGGAEALDESVEVARSALGHASEPGDAGRAALQLAVSLGSRARLHTRQQLDRQQDRAEAIRLLEELTSATGPAAGTPTAAGADGGAAPAATPPGGALGSAHCLYCLALLHAEAGQPAEALAGARSALAAVQAAASHSAAAAGQPHAWLTCLCLALMAALLSSRGQQKMALSILSAAPCDAAGGMAALAQAKRALAAWAEGRAPLPAGATRAALEEALVQVWSELAAALAASGQRAEALAAADHALAAAPWSAATRAAAGAVHEALEEYDAAAEAYDMALALDPTHAPSLLRRAALHARRGSGPDLALARDLLGEALRYEPASAPAWHALGCCAAAAEHRAEAEAHLLTAVQLSAAAPLLPYAELPLEPLL</sequence>
<keyword evidence="3" id="KW-0802">TPR repeat</keyword>
<name>A0A150G559_GONPE</name>
<dbReference type="PROSITE" id="PS50005">
    <property type="entry name" value="TPR"/>
    <property type="match status" value="1"/>
</dbReference>
<dbReference type="InterPro" id="IPR019734">
    <property type="entry name" value="TPR_rpt"/>
</dbReference>
<evidence type="ECO:0000313" key="5">
    <source>
        <dbReference type="EMBL" id="KXZ45016.1"/>
    </source>
</evidence>
<comment type="caution">
    <text evidence="5">The sequence shown here is derived from an EMBL/GenBank/DDBJ whole genome shotgun (WGS) entry which is preliminary data.</text>
</comment>
<dbReference type="SMART" id="SM00028">
    <property type="entry name" value="TPR"/>
    <property type="match status" value="4"/>
</dbReference>
<dbReference type="InterPro" id="IPR011990">
    <property type="entry name" value="TPR-like_helical_dom_sf"/>
</dbReference>
<comment type="similarity">
    <text evidence="2">Belongs to the YPP1 family.</text>
</comment>
<dbReference type="STRING" id="33097.A0A150G559"/>
<evidence type="ECO:0000256" key="3">
    <source>
        <dbReference type="PROSITE-ProRule" id="PRU00339"/>
    </source>
</evidence>
<dbReference type="SUPFAM" id="SSF48452">
    <property type="entry name" value="TPR-like"/>
    <property type="match status" value="2"/>
</dbReference>
<dbReference type="AlphaFoldDB" id="A0A150G559"/>
<dbReference type="Gene3D" id="1.25.40.10">
    <property type="entry name" value="Tetratricopeptide repeat domain"/>
    <property type="match status" value="2"/>
</dbReference>
<accession>A0A150G559</accession>
<dbReference type="PANTHER" id="PTHR23083">
    <property type="entry name" value="TETRATRICOPEPTIDE REPEAT PROTEIN, TPR"/>
    <property type="match status" value="1"/>
</dbReference>
<evidence type="ECO:0000256" key="1">
    <source>
        <dbReference type="ARBA" id="ARBA00002550"/>
    </source>
</evidence>
<proteinExistence type="inferred from homology"/>
<dbReference type="OrthoDB" id="545197at2759"/>
<feature type="repeat" description="TPR" evidence="3">
    <location>
        <begin position="335"/>
        <end position="368"/>
    </location>
</feature>
<evidence type="ECO:0000256" key="2">
    <source>
        <dbReference type="ARBA" id="ARBA00038251"/>
    </source>
</evidence>
<dbReference type="EMBL" id="LSYV01000060">
    <property type="protein sequence ID" value="KXZ45016.1"/>
    <property type="molecule type" value="Genomic_DNA"/>
</dbReference>
<dbReference type="InterPro" id="IPR051722">
    <property type="entry name" value="Endocytosis_PI4K-reg_protein"/>
</dbReference>
<evidence type="ECO:0000313" key="6">
    <source>
        <dbReference type="Proteomes" id="UP000075714"/>
    </source>
</evidence>
<gene>
    <name evidence="5" type="ORF">GPECTOR_59g623</name>
</gene>
<reference evidence="6" key="1">
    <citation type="journal article" date="2016" name="Nat. Commun.">
        <title>The Gonium pectorale genome demonstrates co-option of cell cycle regulation during the evolution of multicellularity.</title>
        <authorList>
            <person name="Hanschen E.R."/>
            <person name="Marriage T.N."/>
            <person name="Ferris P.J."/>
            <person name="Hamaji T."/>
            <person name="Toyoda A."/>
            <person name="Fujiyama A."/>
            <person name="Neme R."/>
            <person name="Noguchi H."/>
            <person name="Minakuchi Y."/>
            <person name="Suzuki M."/>
            <person name="Kawai-Toyooka H."/>
            <person name="Smith D.R."/>
            <person name="Sparks H."/>
            <person name="Anderson J."/>
            <person name="Bakaric R."/>
            <person name="Luria V."/>
            <person name="Karger A."/>
            <person name="Kirschner M.W."/>
            <person name="Durand P.M."/>
            <person name="Michod R.E."/>
            <person name="Nozaki H."/>
            <person name="Olson B.J."/>
        </authorList>
    </citation>
    <scope>NUCLEOTIDE SEQUENCE [LARGE SCALE GENOMIC DNA]</scope>
    <source>
        <strain evidence="6">NIES-2863</strain>
    </source>
</reference>
<protein>
    <submittedName>
        <fullName evidence="5">Uncharacterized protein</fullName>
    </submittedName>
</protein>
<dbReference type="Proteomes" id="UP000075714">
    <property type="component" value="Unassembled WGS sequence"/>
</dbReference>
<feature type="region of interest" description="Disordered" evidence="4">
    <location>
        <begin position="153"/>
        <end position="174"/>
    </location>
</feature>